<keyword evidence="3" id="KW-0547">Nucleotide-binding</keyword>
<dbReference type="AlphaFoldDB" id="A0AB39M0E7"/>
<name>A0AB39M0E7_9ACTN</name>
<organism evidence="3">
    <name type="scientific">Streptomyces sp. R02</name>
    <dbReference type="NCBI Taxonomy" id="3238623"/>
    <lineage>
        <taxon>Bacteria</taxon>
        <taxon>Bacillati</taxon>
        <taxon>Actinomycetota</taxon>
        <taxon>Actinomycetes</taxon>
        <taxon>Kitasatosporales</taxon>
        <taxon>Streptomycetaceae</taxon>
        <taxon>Streptomyces</taxon>
    </lineage>
</organism>
<feature type="domain" description="Histidine kinase/HSP90-like ATPase" evidence="2">
    <location>
        <begin position="39"/>
        <end position="143"/>
    </location>
</feature>
<keyword evidence="1" id="KW-0723">Serine/threonine-protein kinase</keyword>
<sequence>MPTLTDFGAMPVAAPGSDRGGLRSACLTRSAHRITWCAPAQPESVGQLRKRASMIVSAWMLSTDETQTAELVISELLTNAVEHGHGEMTLTVARTGSALEIMVADHGRATRSTSSSDPDEHGRGLAIVAAVTQDLYIDKTAGGWRALARMALRSRTSDAAA</sequence>
<dbReference type="GO" id="GO:0005524">
    <property type="term" value="F:ATP binding"/>
    <property type="evidence" value="ECO:0007669"/>
    <property type="project" value="UniProtKB-KW"/>
</dbReference>
<dbReference type="PANTHER" id="PTHR35526">
    <property type="entry name" value="ANTI-SIGMA-F FACTOR RSBW-RELATED"/>
    <property type="match status" value="1"/>
</dbReference>
<dbReference type="CDD" id="cd16936">
    <property type="entry name" value="HATPase_RsbW-like"/>
    <property type="match status" value="1"/>
</dbReference>
<keyword evidence="1" id="KW-0808">Transferase</keyword>
<dbReference type="InterPro" id="IPR036890">
    <property type="entry name" value="HATPase_C_sf"/>
</dbReference>
<dbReference type="EMBL" id="CP163430">
    <property type="protein sequence ID" value="XDP98460.1"/>
    <property type="molecule type" value="Genomic_DNA"/>
</dbReference>
<dbReference type="GO" id="GO:0004674">
    <property type="term" value="F:protein serine/threonine kinase activity"/>
    <property type="evidence" value="ECO:0007669"/>
    <property type="project" value="UniProtKB-KW"/>
</dbReference>
<evidence type="ECO:0000313" key="3">
    <source>
        <dbReference type="EMBL" id="XDP98460.1"/>
    </source>
</evidence>
<dbReference type="PANTHER" id="PTHR35526:SF3">
    <property type="entry name" value="ANTI-SIGMA-F FACTOR RSBW"/>
    <property type="match status" value="1"/>
</dbReference>
<dbReference type="Pfam" id="PF13581">
    <property type="entry name" value="HATPase_c_2"/>
    <property type="match status" value="1"/>
</dbReference>
<keyword evidence="3" id="KW-0614">Plasmid</keyword>
<evidence type="ECO:0000256" key="1">
    <source>
        <dbReference type="ARBA" id="ARBA00022527"/>
    </source>
</evidence>
<dbReference type="SUPFAM" id="SSF55874">
    <property type="entry name" value="ATPase domain of HSP90 chaperone/DNA topoisomerase II/histidine kinase"/>
    <property type="match status" value="1"/>
</dbReference>
<reference evidence="3" key="1">
    <citation type="submission" date="2024-07" db="EMBL/GenBank/DDBJ databases">
        <authorList>
            <person name="Yu S.T."/>
        </authorList>
    </citation>
    <scope>NUCLEOTIDE SEQUENCE</scope>
    <source>
        <strain evidence="3">R02</strain>
        <plasmid evidence="3">unnamed1</plasmid>
    </source>
</reference>
<evidence type="ECO:0000259" key="2">
    <source>
        <dbReference type="Pfam" id="PF13581"/>
    </source>
</evidence>
<geneLocation type="plasmid" evidence="3">
    <name>unnamed1</name>
</geneLocation>
<keyword evidence="1" id="KW-0418">Kinase</keyword>
<keyword evidence="3" id="KW-0067">ATP-binding</keyword>
<dbReference type="Gene3D" id="3.30.565.10">
    <property type="entry name" value="Histidine kinase-like ATPase, C-terminal domain"/>
    <property type="match status" value="1"/>
</dbReference>
<accession>A0AB39M0E7</accession>
<proteinExistence type="predicted"/>
<dbReference type="InterPro" id="IPR050267">
    <property type="entry name" value="Anti-sigma-factor_SerPK"/>
</dbReference>
<dbReference type="RefSeq" id="WP_369162126.1">
    <property type="nucleotide sequence ID" value="NZ_CP163430.1"/>
</dbReference>
<protein>
    <submittedName>
        <fullName evidence="3">ATP-binding protein</fullName>
    </submittedName>
</protein>
<dbReference type="InterPro" id="IPR003594">
    <property type="entry name" value="HATPase_dom"/>
</dbReference>
<gene>
    <name evidence="3" type="ORF">AB5J57_33700</name>
</gene>